<organism evidence="1 2">
    <name type="scientific">Centaurea solstitialis</name>
    <name type="common">yellow star-thistle</name>
    <dbReference type="NCBI Taxonomy" id="347529"/>
    <lineage>
        <taxon>Eukaryota</taxon>
        <taxon>Viridiplantae</taxon>
        <taxon>Streptophyta</taxon>
        <taxon>Embryophyta</taxon>
        <taxon>Tracheophyta</taxon>
        <taxon>Spermatophyta</taxon>
        <taxon>Magnoliopsida</taxon>
        <taxon>eudicotyledons</taxon>
        <taxon>Gunneridae</taxon>
        <taxon>Pentapetalae</taxon>
        <taxon>asterids</taxon>
        <taxon>campanulids</taxon>
        <taxon>Asterales</taxon>
        <taxon>Asteraceae</taxon>
        <taxon>Carduoideae</taxon>
        <taxon>Cardueae</taxon>
        <taxon>Centaureinae</taxon>
        <taxon>Centaurea</taxon>
    </lineage>
</organism>
<sequence>MSLGLNFEIPIRIAQPWEIGSFSLVNRRIVVKFEQRLHDSSFFNLTGGIEHRRLQLKEVDLEVRCGNLGCLVDNPRGRRTGGIGRLPAVIHLSYPRCISGLTIGIRAIVLVVLDRNQRLFLLFQQVPESDHHFPKWTLVSRFGTLDFPIRISSVPESELIHFPIWIICLPNRISSLSRFGNLKSPYRNSYFPNRDLGSDSPRKLCPIEKHHLLKTDPVSEDVMSKEIISIGSETRPPVLVVGEYQQWKRRMINFLDLLDDKLMVLITEGPIRPTVTVAEVARTDVTPYLPAYEV</sequence>
<proteinExistence type="predicted"/>
<dbReference type="AlphaFoldDB" id="A0AA38TW35"/>
<dbReference type="EMBL" id="JARYMX010000002">
    <property type="protein sequence ID" value="KAJ9561466.1"/>
    <property type="molecule type" value="Genomic_DNA"/>
</dbReference>
<protein>
    <submittedName>
        <fullName evidence="1">Uncharacterized protein</fullName>
    </submittedName>
</protein>
<evidence type="ECO:0000313" key="2">
    <source>
        <dbReference type="Proteomes" id="UP001172457"/>
    </source>
</evidence>
<comment type="caution">
    <text evidence="1">The sequence shown here is derived from an EMBL/GenBank/DDBJ whole genome shotgun (WGS) entry which is preliminary data.</text>
</comment>
<reference evidence="1" key="1">
    <citation type="submission" date="2023-03" db="EMBL/GenBank/DDBJ databases">
        <title>Chromosome-scale reference genome and RAD-based genetic map of yellow starthistle (Centaurea solstitialis) reveal putative structural variation and QTLs associated with invader traits.</title>
        <authorList>
            <person name="Reatini B."/>
            <person name="Cang F.A."/>
            <person name="Jiang Q."/>
            <person name="Mckibben M.T.W."/>
            <person name="Barker M.S."/>
            <person name="Rieseberg L.H."/>
            <person name="Dlugosch K.M."/>
        </authorList>
    </citation>
    <scope>NUCLEOTIDE SEQUENCE</scope>
    <source>
        <strain evidence="1">CAN-66</strain>
        <tissue evidence="1">Leaf</tissue>
    </source>
</reference>
<keyword evidence="2" id="KW-1185">Reference proteome</keyword>
<gene>
    <name evidence="1" type="ORF">OSB04_006626</name>
</gene>
<accession>A0AA38TW35</accession>
<dbReference type="Proteomes" id="UP001172457">
    <property type="component" value="Chromosome 2"/>
</dbReference>
<evidence type="ECO:0000313" key="1">
    <source>
        <dbReference type="EMBL" id="KAJ9561466.1"/>
    </source>
</evidence>
<name>A0AA38TW35_9ASTR</name>